<evidence type="ECO:0000313" key="3">
    <source>
        <dbReference type="Proteomes" id="UP000295662"/>
    </source>
</evidence>
<name>A0A4R7STA9_9BACT</name>
<dbReference type="Gene3D" id="2.30.30.700">
    <property type="entry name" value="SLA1 homology domain 1"/>
    <property type="match status" value="1"/>
</dbReference>
<evidence type="ECO:0008006" key="4">
    <source>
        <dbReference type="Google" id="ProtNLM"/>
    </source>
</evidence>
<gene>
    <name evidence="2" type="ORF">EI77_00817</name>
</gene>
<reference evidence="2 3" key="1">
    <citation type="submission" date="2019-03" db="EMBL/GenBank/DDBJ databases">
        <title>Genomic Encyclopedia of Archaeal and Bacterial Type Strains, Phase II (KMG-II): from individual species to whole genera.</title>
        <authorList>
            <person name="Goeker M."/>
        </authorList>
    </citation>
    <scope>NUCLEOTIDE SEQUENCE [LARGE SCALE GENOMIC DNA]</scope>
    <source>
        <strain evidence="2 3">ATCC 25309</strain>
    </source>
</reference>
<sequence length="235" mass="25795">MLPSSTALCSACALLIFSLIPGLHAEPRTFTSPDGRTLLAEIQSATPDMVTLKLVNGPILAVPINKFSESDQAFVAEWRKANPVTIKYDFASSYTKDKANSTKQTVNNVEITTETWLCNLKLANRSNQTLEGLKVNYEIYYSQANGPTMVTRKATGNATIPSLKHLEETAIKTTTVQLKTSKLEGGFYYADGSRSRNKDTIEGMVVKISHQGKQVYEWASSGLPKDRGAVANERK</sequence>
<keyword evidence="1" id="KW-0732">Signal</keyword>
<dbReference type="RefSeq" id="WP_133793454.1">
    <property type="nucleotide sequence ID" value="NZ_SOCA01000001.1"/>
</dbReference>
<evidence type="ECO:0000256" key="1">
    <source>
        <dbReference type="SAM" id="SignalP"/>
    </source>
</evidence>
<dbReference type="OrthoDB" id="184953at2"/>
<protein>
    <recommendedName>
        <fullName evidence="4">SLA1 homology domain-containing protein</fullName>
    </recommendedName>
</protein>
<feature type="signal peptide" evidence="1">
    <location>
        <begin position="1"/>
        <end position="25"/>
    </location>
</feature>
<evidence type="ECO:0000313" key="2">
    <source>
        <dbReference type="EMBL" id="TDU81507.1"/>
    </source>
</evidence>
<comment type="caution">
    <text evidence="2">The sequence shown here is derived from an EMBL/GenBank/DDBJ whole genome shotgun (WGS) entry which is preliminary data.</text>
</comment>
<dbReference type="AlphaFoldDB" id="A0A4R7STA9"/>
<dbReference type="Proteomes" id="UP000295662">
    <property type="component" value="Unassembled WGS sequence"/>
</dbReference>
<accession>A0A4R7STA9</accession>
<feature type="chain" id="PRO_5020294711" description="SLA1 homology domain-containing protein" evidence="1">
    <location>
        <begin position="26"/>
        <end position="235"/>
    </location>
</feature>
<dbReference type="EMBL" id="SOCA01000001">
    <property type="protein sequence ID" value="TDU81507.1"/>
    <property type="molecule type" value="Genomic_DNA"/>
</dbReference>
<proteinExistence type="predicted"/>
<organism evidence="2 3">
    <name type="scientific">Prosthecobacter fusiformis</name>
    <dbReference type="NCBI Taxonomy" id="48464"/>
    <lineage>
        <taxon>Bacteria</taxon>
        <taxon>Pseudomonadati</taxon>
        <taxon>Verrucomicrobiota</taxon>
        <taxon>Verrucomicrobiia</taxon>
        <taxon>Verrucomicrobiales</taxon>
        <taxon>Verrucomicrobiaceae</taxon>
        <taxon>Prosthecobacter</taxon>
    </lineage>
</organism>
<keyword evidence="3" id="KW-1185">Reference proteome</keyword>